<comment type="caution">
    <text evidence="1">The sequence shown here is derived from an EMBL/GenBank/DDBJ whole genome shotgun (WGS) entry which is preliminary data.</text>
</comment>
<organism evidence="1 2">
    <name type="scientific">candidate division WWE3 bacterium CG10_big_fil_rev_8_21_14_0_10_32_10</name>
    <dbReference type="NCBI Taxonomy" id="1975090"/>
    <lineage>
        <taxon>Bacteria</taxon>
        <taxon>Katanobacteria</taxon>
    </lineage>
</organism>
<protein>
    <submittedName>
        <fullName evidence="1">Uncharacterized protein</fullName>
    </submittedName>
</protein>
<dbReference type="Gene3D" id="3.40.50.450">
    <property type="match status" value="1"/>
</dbReference>
<dbReference type="Proteomes" id="UP000230214">
    <property type="component" value="Unassembled WGS sequence"/>
</dbReference>
<reference evidence="1 2" key="1">
    <citation type="submission" date="2017-09" db="EMBL/GenBank/DDBJ databases">
        <title>Depth-based differentiation of microbial function through sediment-hosted aquifers and enrichment of novel symbionts in the deep terrestrial subsurface.</title>
        <authorList>
            <person name="Probst A.J."/>
            <person name="Ladd B."/>
            <person name="Jarett J.K."/>
            <person name="Geller-Mcgrath D.E."/>
            <person name="Sieber C.M."/>
            <person name="Emerson J.B."/>
            <person name="Anantharaman K."/>
            <person name="Thomas B.C."/>
            <person name="Malmstrom R."/>
            <person name="Stieglmeier M."/>
            <person name="Klingl A."/>
            <person name="Woyke T."/>
            <person name="Ryan C.M."/>
            <person name="Banfield J.F."/>
        </authorList>
    </citation>
    <scope>NUCLEOTIDE SEQUENCE [LARGE SCALE GENOMIC DNA]</scope>
    <source>
        <strain evidence="1">CG10_big_fil_rev_8_21_14_0_10_32_10</strain>
    </source>
</reference>
<proteinExistence type="predicted"/>
<evidence type="ECO:0000313" key="2">
    <source>
        <dbReference type="Proteomes" id="UP000230214"/>
    </source>
</evidence>
<dbReference type="EMBL" id="PCXU01000044">
    <property type="protein sequence ID" value="PIR42980.1"/>
    <property type="molecule type" value="Genomic_DNA"/>
</dbReference>
<dbReference type="AlphaFoldDB" id="A0A2H0R919"/>
<feature type="non-terminal residue" evidence="1">
    <location>
        <position position="124"/>
    </location>
</feature>
<name>A0A2H0R919_UNCKA</name>
<accession>A0A2H0R919</accession>
<sequence length="124" mass="14100">MPEIDKEFPWKLVQYMTKNGANVLSEHVAARNSQEMESIRLKKVGGRINEIIGTKTPWFGVRKIDCEWVDECTHFIALVNSPSHGVGMEIERVLLKSERGLNFTPVLALVKNDLLDSLTYMIRG</sequence>
<gene>
    <name evidence="1" type="ORF">COV24_04980</name>
</gene>
<evidence type="ECO:0000313" key="1">
    <source>
        <dbReference type="EMBL" id="PIR42980.1"/>
    </source>
</evidence>